<evidence type="ECO:0000313" key="4">
    <source>
        <dbReference type="Proteomes" id="UP000578819"/>
    </source>
</evidence>
<evidence type="ECO:0000259" key="2">
    <source>
        <dbReference type="Pfam" id="PF26340"/>
    </source>
</evidence>
<dbReference type="InterPro" id="IPR011396">
    <property type="entry name" value="PT_DNA_restrict"/>
</dbReference>
<sequence length="301" mass="33446">MPEASVMLRRLERLRQHQKDGRRAPHKPLLLLLALGRFARYGTSALPWSEAESLLGDLLAEYGPASRTSRRQGAAYPFTRLRSDGIWVLDRDVPMDLVRPLVEERVVGSLVPALERAFRDDPGLVKSVARTLVESHFPDTVAADVLVAVGLDPDEVRHSGEVIPEPDGDARRRDPKWPSAVLRAWDCQCAFCGFDGQLGNWPVGIEAAHVRWFKHGGPDDLDNGLALCVLHHKLFDRGALGLTKDLRIQVSASFTTRTEAGRILYRLHGRPLRPRPGTAVPAAQHVAWHQSEVFRGVALQT</sequence>
<dbReference type="GO" id="GO:0004519">
    <property type="term" value="F:endonuclease activity"/>
    <property type="evidence" value="ECO:0007669"/>
    <property type="project" value="UniProtKB-KW"/>
</dbReference>
<comment type="caution">
    <text evidence="3">The sequence shown here is derived from an EMBL/GenBank/DDBJ whole genome shotgun (WGS) entry which is preliminary data.</text>
</comment>
<gene>
    <name evidence="3" type="ORF">FHR38_000568</name>
</gene>
<dbReference type="RefSeq" id="WP_184532498.1">
    <property type="nucleotide sequence ID" value="NZ_JACHJW010000001.1"/>
</dbReference>
<accession>A0A7W7SNI7</accession>
<keyword evidence="3" id="KW-0378">Hydrolase</keyword>
<keyword evidence="3" id="KW-0540">Nuclease</keyword>
<dbReference type="Proteomes" id="UP000578819">
    <property type="component" value="Unassembled WGS sequence"/>
</dbReference>
<name>A0A7W7SNI7_9ACTN</name>
<dbReference type="EMBL" id="JACHJW010000001">
    <property type="protein sequence ID" value="MBB4956835.1"/>
    <property type="molecule type" value="Genomic_DNA"/>
</dbReference>
<dbReference type="PIRSF" id="PIRSF030850">
    <property type="entry name" value="UCP030850"/>
    <property type="match status" value="1"/>
</dbReference>
<dbReference type="NCBIfam" id="NF045808">
    <property type="entry name" value="PT-DNA_restrict"/>
    <property type="match status" value="1"/>
</dbReference>
<feature type="domain" description="ScoMcrA-like DNA sulfur-binding" evidence="2">
    <location>
        <begin position="7"/>
        <end position="152"/>
    </location>
</feature>
<dbReference type="CDD" id="cd00085">
    <property type="entry name" value="HNHc"/>
    <property type="match status" value="1"/>
</dbReference>
<organism evidence="3 4">
    <name type="scientific">Micromonospora polyrhachis</name>
    <dbReference type="NCBI Taxonomy" id="1282883"/>
    <lineage>
        <taxon>Bacteria</taxon>
        <taxon>Bacillati</taxon>
        <taxon>Actinomycetota</taxon>
        <taxon>Actinomycetes</taxon>
        <taxon>Micromonosporales</taxon>
        <taxon>Micromonosporaceae</taxon>
        <taxon>Micromonospora</taxon>
    </lineage>
</organism>
<evidence type="ECO:0000313" key="3">
    <source>
        <dbReference type="EMBL" id="MBB4956835.1"/>
    </source>
</evidence>
<keyword evidence="4" id="KW-1185">Reference proteome</keyword>
<proteinExistence type="predicted"/>
<feature type="domain" description="HNH nuclease" evidence="1">
    <location>
        <begin position="189"/>
        <end position="242"/>
    </location>
</feature>
<dbReference type="InterPro" id="IPR003615">
    <property type="entry name" value="HNH_nuc"/>
</dbReference>
<reference evidence="3 4" key="1">
    <citation type="submission" date="2020-08" db="EMBL/GenBank/DDBJ databases">
        <title>Sequencing the genomes of 1000 actinobacteria strains.</title>
        <authorList>
            <person name="Klenk H.-P."/>
        </authorList>
    </citation>
    <scope>NUCLEOTIDE SEQUENCE [LARGE SCALE GENOMIC DNA]</scope>
    <source>
        <strain evidence="3 4">DSM 45886</strain>
    </source>
</reference>
<keyword evidence="3" id="KW-0255">Endonuclease</keyword>
<dbReference type="Pfam" id="PF13391">
    <property type="entry name" value="HNH_2"/>
    <property type="match status" value="1"/>
</dbReference>
<evidence type="ECO:0000259" key="1">
    <source>
        <dbReference type="Pfam" id="PF13391"/>
    </source>
</evidence>
<dbReference type="Pfam" id="PF26340">
    <property type="entry name" value="DNA-SBD_ScoMcrA"/>
    <property type="match status" value="1"/>
</dbReference>
<protein>
    <submittedName>
        <fullName evidence="3">Putative restriction endonuclease</fullName>
    </submittedName>
</protein>
<dbReference type="InterPro" id="IPR058813">
    <property type="entry name" value="DNA-SBD_ScoMcrA"/>
</dbReference>
<dbReference type="AlphaFoldDB" id="A0A7W7SNI7"/>